<dbReference type="InterPro" id="IPR049762">
    <property type="entry name" value="PoNe_dom"/>
</dbReference>
<dbReference type="EMBL" id="JBHSPU010000026">
    <property type="protein sequence ID" value="MFC5917362.1"/>
    <property type="molecule type" value="Genomic_DNA"/>
</dbReference>
<reference evidence="3" key="1">
    <citation type="journal article" date="2019" name="Int. J. Syst. Evol. Microbiol.">
        <title>The Global Catalogue of Microorganisms (GCM) 10K type strain sequencing project: providing services to taxonomists for standard genome sequencing and annotation.</title>
        <authorList>
            <consortium name="The Broad Institute Genomics Platform"/>
            <consortium name="The Broad Institute Genome Sequencing Center for Infectious Disease"/>
            <person name="Wu L."/>
            <person name="Ma J."/>
        </authorList>
    </citation>
    <scope>NUCLEOTIDE SEQUENCE [LARGE SCALE GENOMIC DNA]</scope>
    <source>
        <strain evidence="3">JCM 4147</strain>
    </source>
</reference>
<comment type="caution">
    <text evidence="2">The sequence shown here is derived from an EMBL/GenBank/DDBJ whole genome shotgun (WGS) entry which is preliminary data.</text>
</comment>
<feature type="compositionally biased region" description="Polar residues" evidence="1">
    <location>
        <begin position="555"/>
        <end position="578"/>
    </location>
</feature>
<evidence type="ECO:0008006" key="4">
    <source>
        <dbReference type="Google" id="ProtNLM"/>
    </source>
</evidence>
<dbReference type="RefSeq" id="WP_344507402.1">
    <property type="nucleotide sequence ID" value="NZ_BAAATU010000001.1"/>
</dbReference>
<organism evidence="2 3">
    <name type="scientific">Streptomyces pulveraceus</name>
    <dbReference type="NCBI Taxonomy" id="68258"/>
    <lineage>
        <taxon>Bacteria</taxon>
        <taxon>Bacillati</taxon>
        <taxon>Actinomycetota</taxon>
        <taxon>Actinomycetes</taxon>
        <taxon>Kitasatosporales</taxon>
        <taxon>Streptomycetaceae</taxon>
        <taxon>Streptomyces</taxon>
    </lineage>
</organism>
<protein>
    <recommendedName>
        <fullName evidence="4">Protein NO VEIN C-terminal domain-containing protein</fullName>
    </recommendedName>
</protein>
<dbReference type="CDD" id="cd20739">
    <property type="entry name" value="PoNe_DUF637"/>
    <property type="match status" value="1"/>
</dbReference>
<gene>
    <name evidence="2" type="ORF">ACFP1B_28630</name>
</gene>
<keyword evidence="3" id="KW-1185">Reference proteome</keyword>
<proteinExistence type="predicted"/>
<feature type="compositionally biased region" description="Basic and acidic residues" evidence="1">
    <location>
        <begin position="621"/>
        <end position="638"/>
    </location>
</feature>
<feature type="region of interest" description="Disordered" evidence="1">
    <location>
        <begin position="459"/>
        <end position="638"/>
    </location>
</feature>
<evidence type="ECO:0000256" key="1">
    <source>
        <dbReference type="SAM" id="MobiDB-lite"/>
    </source>
</evidence>
<accession>A0ABW1GUX7</accession>
<name>A0ABW1GUX7_9ACTN</name>
<sequence>MSGTEPVDPLGIPVFTGDLALLDTKVTALSGHGAAIAAAAGDVHSSFGGLSAFYKAPEAERLFATTAPVAATGLSLSADLCVIAGALSTYSDDAFPLVERLKELKRDAVAFRVRAEGDEEWREDGDLVEENNRRRGEIAEVWAAFQEVERACHARIVALVGGKALKSGDGSGRKGTYGYDAEALKQAESLPWGEAVEESTPWWQVWEHAYDFGKGFLVDGVWGTLKGLGTLAGFEGGDAAGEAWTGLAKLATGLSPAAMLALHALPGDHSAWIRDSRTAVRETGKALVAWDQWGSNPSRAAGAVTFNVLTTVFTGGSGGAAAGAGKAGMAAKALSLTSRTARAVDPMTYVFKGAGAGLSKISDVMAGLKGLGTFEAPSIAVDGAIALPEGAVHLPDGTIHVPSGSAVPDGATRLSNGTFRLPEGTTALPSGTVKLPVDGPAQFMDPEGNIYDAAGDITQHAKDAPPGKPDAGADIPRADAPNAADSPATAGVPERELIRVGGSGDDAIRLGSDLSDPVHASDHAPGARPDTTPGGHAGHGPSSELDAPRDGHGTAPSTGSHTDTTSTVGRTGPPSTVGHTDGPSNGGGRHEPSLAGGHEPDGPGGTDTGRHEPVASAAPDEATRAAHRAEYEAAREVPVKHRTPDECRAITREHVRLANEDPVWRAAYYDKWGPGFRNNADELVDGQLLPKLIEKPPGTWIATSDTPHAHPGEFHLTPLERGRETVAPGDLAYLDEVAAKRIAGMDLAAAEKVFEKNPGPETAYDLAHAHEHYSRTVGEGVANNSKLGEDLGEEAARRHMLLQKEFEGAHELTDLPETANGSKRFDQLWRDKNGDLVIVEAKSPHGTLEWRQGNGEIDQDFRVRQGSIAYVRTIISDMKQRIMTSPGEAKYVIELEKAVDDKTLRYVLVQAAENVGQYAGAVLKHFKIF</sequence>
<dbReference type="Proteomes" id="UP001596200">
    <property type="component" value="Unassembled WGS sequence"/>
</dbReference>
<evidence type="ECO:0000313" key="3">
    <source>
        <dbReference type="Proteomes" id="UP001596200"/>
    </source>
</evidence>
<evidence type="ECO:0000313" key="2">
    <source>
        <dbReference type="EMBL" id="MFC5917362.1"/>
    </source>
</evidence>